<feature type="region of interest" description="Disordered" evidence="11">
    <location>
        <begin position="212"/>
        <end position="248"/>
    </location>
</feature>
<dbReference type="PROSITE" id="PS50103">
    <property type="entry name" value="ZF_C3H1"/>
    <property type="match status" value="4"/>
</dbReference>
<keyword evidence="3 10" id="KW-0863">Zinc-finger</keyword>
<feature type="compositionally biased region" description="Basic residues" evidence="11">
    <location>
        <begin position="50"/>
        <end position="59"/>
    </location>
</feature>
<dbReference type="FunFam" id="4.10.1000.10:FF:000022">
    <property type="entry name" value="Zinc finger CCCH domain-containing protein 7"/>
    <property type="match status" value="1"/>
</dbReference>
<keyword evidence="14" id="KW-1185">Reference proteome</keyword>
<feature type="region of interest" description="Disordered" evidence="11">
    <location>
        <begin position="263"/>
        <end position="339"/>
    </location>
</feature>
<reference evidence="13" key="2">
    <citation type="journal article" date="2023" name="Science">
        <title>Genomic signatures of disease resistance in endangered staghorn corals.</title>
        <authorList>
            <person name="Vollmer S.V."/>
            <person name="Selwyn J.D."/>
            <person name="Despard B.A."/>
            <person name="Roesel C.L."/>
        </authorList>
    </citation>
    <scope>NUCLEOTIDE SEQUENCE</scope>
    <source>
        <strain evidence="13">K2</strain>
    </source>
</reference>
<gene>
    <name evidence="13" type="ORF">P5673_023793</name>
</gene>
<feature type="domain" description="C3H1-type" evidence="12">
    <location>
        <begin position="563"/>
        <end position="591"/>
    </location>
</feature>
<evidence type="ECO:0000256" key="8">
    <source>
        <dbReference type="ARBA" id="ARBA00071600"/>
    </source>
</evidence>
<feature type="domain" description="C3H1-type" evidence="12">
    <location>
        <begin position="595"/>
        <end position="618"/>
    </location>
</feature>
<dbReference type="PANTHER" id="PTHR46156:SF1">
    <property type="entry name" value="ZINC FINGER CCCH DOMAIN-CONTAINING PROTEIN 3"/>
    <property type="match status" value="1"/>
</dbReference>
<dbReference type="Proteomes" id="UP001249851">
    <property type="component" value="Unassembled WGS sequence"/>
</dbReference>
<feature type="compositionally biased region" description="Polar residues" evidence="11">
    <location>
        <begin position="35"/>
        <end position="49"/>
    </location>
</feature>
<evidence type="ECO:0000256" key="1">
    <source>
        <dbReference type="ARBA" id="ARBA00022723"/>
    </source>
</evidence>
<feature type="compositionally biased region" description="Basic and acidic residues" evidence="11">
    <location>
        <begin position="740"/>
        <end position="755"/>
    </location>
</feature>
<feature type="region of interest" description="Disordered" evidence="11">
    <location>
        <begin position="432"/>
        <end position="452"/>
    </location>
</feature>
<evidence type="ECO:0000256" key="6">
    <source>
        <dbReference type="ARBA" id="ARBA00057285"/>
    </source>
</evidence>
<dbReference type="GO" id="GO:0005634">
    <property type="term" value="C:nucleus"/>
    <property type="evidence" value="ECO:0007669"/>
    <property type="project" value="TreeGrafter"/>
</dbReference>
<organism evidence="13 14">
    <name type="scientific">Acropora cervicornis</name>
    <name type="common">Staghorn coral</name>
    <dbReference type="NCBI Taxonomy" id="6130"/>
    <lineage>
        <taxon>Eukaryota</taxon>
        <taxon>Metazoa</taxon>
        <taxon>Cnidaria</taxon>
        <taxon>Anthozoa</taxon>
        <taxon>Hexacorallia</taxon>
        <taxon>Scleractinia</taxon>
        <taxon>Astrocoeniina</taxon>
        <taxon>Acroporidae</taxon>
        <taxon>Acropora</taxon>
    </lineage>
</organism>
<keyword evidence="1 10" id="KW-0479">Metal-binding</keyword>
<dbReference type="InterPro" id="IPR000571">
    <property type="entry name" value="Znf_CCCH"/>
</dbReference>
<keyword evidence="2" id="KW-0677">Repeat</keyword>
<feature type="region of interest" description="Disordered" evidence="11">
    <location>
        <begin position="725"/>
        <end position="777"/>
    </location>
</feature>
<evidence type="ECO:0000256" key="5">
    <source>
        <dbReference type="ARBA" id="ARBA00023125"/>
    </source>
</evidence>
<feature type="compositionally biased region" description="Polar residues" evidence="11">
    <location>
        <begin position="263"/>
        <end position="274"/>
    </location>
</feature>
<dbReference type="GO" id="GO:0008270">
    <property type="term" value="F:zinc ion binding"/>
    <property type="evidence" value="ECO:0007669"/>
    <property type="project" value="UniProtKB-KW"/>
</dbReference>
<evidence type="ECO:0000256" key="11">
    <source>
        <dbReference type="SAM" id="MobiDB-lite"/>
    </source>
</evidence>
<feature type="zinc finger region" description="C3H1-type" evidence="10">
    <location>
        <begin position="563"/>
        <end position="591"/>
    </location>
</feature>
<reference evidence="13" key="1">
    <citation type="journal article" date="2023" name="G3 (Bethesda)">
        <title>Whole genome assembly and annotation of the endangered Caribbean coral Acropora cervicornis.</title>
        <authorList>
            <person name="Selwyn J.D."/>
            <person name="Vollmer S.V."/>
        </authorList>
    </citation>
    <scope>NUCLEOTIDE SEQUENCE</scope>
    <source>
        <strain evidence="13">K2</strain>
    </source>
</reference>
<feature type="zinc finger region" description="C3H1-type" evidence="10">
    <location>
        <begin position="646"/>
        <end position="673"/>
    </location>
</feature>
<feature type="domain" description="C3H1-type" evidence="12">
    <location>
        <begin position="619"/>
        <end position="645"/>
    </location>
</feature>
<feature type="zinc finger region" description="C3H1-type" evidence="10">
    <location>
        <begin position="619"/>
        <end position="645"/>
    </location>
</feature>
<evidence type="ECO:0000313" key="14">
    <source>
        <dbReference type="Proteomes" id="UP001249851"/>
    </source>
</evidence>
<comment type="caution">
    <text evidence="13">The sequence shown here is derived from an EMBL/GenBank/DDBJ whole genome shotgun (WGS) entry which is preliminary data.</text>
</comment>
<evidence type="ECO:0000256" key="4">
    <source>
        <dbReference type="ARBA" id="ARBA00022833"/>
    </source>
</evidence>
<protein>
    <recommendedName>
        <fullName evidence="8">Zinc finger CCCH domain-containing protein 3</fullName>
    </recommendedName>
    <alternativeName>
        <fullName evidence="9">Smad-interacting CPSF-like factor</fullName>
    </alternativeName>
</protein>
<comment type="function">
    <text evidence="6">Required for the export of polyadenylated mRNAs from the nucleus. Enhances ACVR1B-induced SMAD-dependent transcription. Binds to single-stranded DNA but not to double-stranded DNA in vitro. Involved in RNA cleavage.</text>
</comment>
<dbReference type="Gene3D" id="4.10.1000.10">
    <property type="entry name" value="Zinc finger, CCCH-type"/>
    <property type="match status" value="2"/>
</dbReference>
<evidence type="ECO:0000256" key="9">
    <source>
        <dbReference type="ARBA" id="ARBA00079564"/>
    </source>
</evidence>
<dbReference type="GO" id="GO:0003677">
    <property type="term" value="F:DNA binding"/>
    <property type="evidence" value="ECO:0007669"/>
    <property type="project" value="UniProtKB-KW"/>
</dbReference>
<dbReference type="FunFam" id="4.10.1000.10:FF:000008">
    <property type="entry name" value="zinc finger CCCH domain-containing protein 3"/>
    <property type="match status" value="1"/>
</dbReference>
<evidence type="ECO:0000256" key="2">
    <source>
        <dbReference type="ARBA" id="ARBA00022737"/>
    </source>
</evidence>
<accession>A0AAD9UYQ7</accession>
<sequence>MADKSSKLKAQIEVLTNLIKSHEKIKQARDGHASSARSKLDNNASSFSWKRQKQSRNAHQRFAGTRTWSQVKNQTMKEKSSYSLDRRITTPASMSGKVGQNSGSTMKTNLSVLQKSASANQGQAVVSAILKPTVSSMTPALSSHVLFPKKSSIASPVWLSPTKVVKNPYVLNKNTSSSSLGVNVSSEKSKLTQSKPTTTCFALMAASDSKSHSDSELYSKKSSLSNSGKSSNTLLPKGKSRASLKQESASAFSVPGSFKWSTPMETESSSNYNDQKAVKDFKPSRSKLKWTKPGIDSESQINKPKNPYVLKKGSLKRKDASSVSKTLSRPKLAKQATYSSPAKNSRVWMASGSLKLDRRNMQTSMQAMKKRTPSKHSSTSFIQRRQMAVLRDNPILTRTRYNIVRSKRKEAPIKAQGLSKVVVIAGESYKTSSNKLRKTKSSAGKRQEDRKITSLSKTAKIGKLSKTVTIKGEKFAMDSKGKTLQRVNTGPQQTSVIKANLSKQSGVLVGRRRSSNGRRILLCTPTTLVRSEASNSHSKALASRVLRRSIHNARLYEKKKGKRPSEQYCMFYNRFGKCNKQATCPYIHDPSKIAVCTKFLRGRCKNTDGSCPFSHKIDRDKMPVCQFFLRGKCSNDNCPYSHVNVSKKAEVCEDFLKGFCSRGQQCNKKHILECEEFSQTGKCSKGTKCKLMHRTRKSTTSRKWEPTSIEEMASDSLKRPKLEFTNEEGFLPLQATTSDSDAHAMEEPQERKSNEAKGISEPLVIRPRFLKPKEEAN</sequence>
<evidence type="ECO:0000259" key="12">
    <source>
        <dbReference type="PROSITE" id="PS50103"/>
    </source>
</evidence>
<dbReference type="PANTHER" id="PTHR46156">
    <property type="entry name" value="CCCH ZINGC FINGER"/>
    <property type="match status" value="1"/>
</dbReference>
<dbReference type="SMART" id="SM00356">
    <property type="entry name" value="ZnF_C3H1"/>
    <property type="match status" value="5"/>
</dbReference>
<evidence type="ECO:0000313" key="13">
    <source>
        <dbReference type="EMBL" id="KAK2554821.1"/>
    </source>
</evidence>
<feature type="region of interest" description="Disordered" evidence="11">
    <location>
        <begin position="25"/>
        <end position="61"/>
    </location>
</feature>
<comment type="subunit">
    <text evidence="7">Interacts with SMAD1, SMAD3, SMAD4, CPSF2 and CPSF3.</text>
</comment>
<evidence type="ECO:0000256" key="10">
    <source>
        <dbReference type="PROSITE-ProRule" id="PRU00723"/>
    </source>
</evidence>
<dbReference type="AlphaFoldDB" id="A0AAD9UYQ7"/>
<feature type="domain" description="C3H1-type" evidence="12">
    <location>
        <begin position="646"/>
        <end position="673"/>
    </location>
</feature>
<evidence type="ECO:0000256" key="3">
    <source>
        <dbReference type="ARBA" id="ARBA00022771"/>
    </source>
</evidence>
<evidence type="ECO:0000256" key="7">
    <source>
        <dbReference type="ARBA" id="ARBA00064187"/>
    </source>
</evidence>
<keyword evidence="4 10" id="KW-0862">Zinc</keyword>
<proteinExistence type="predicted"/>
<feature type="compositionally biased region" description="Low complexity" evidence="11">
    <location>
        <begin position="220"/>
        <end position="235"/>
    </location>
</feature>
<name>A0AAD9UYQ7_ACRCE</name>
<keyword evidence="5" id="KW-0238">DNA-binding</keyword>
<feature type="zinc finger region" description="C3H1-type" evidence="10">
    <location>
        <begin position="595"/>
        <end position="618"/>
    </location>
</feature>
<dbReference type="EMBL" id="JARQWQ010000067">
    <property type="protein sequence ID" value="KAK2554821.1"/>
    <property type="molecule type" value="Genomic_DNA"/>
</dbReference>